<keyword evidence="5" id="KW-1185">Reference proteome</keyword>
<accession>A0A9E6ZEE7</accession>
<dbReference type="Gene3D" id="1.10.10.10">
    <property type="entry name" value="Winged helix-like DNA-binding domain superfamily/Winged helix DNA-binding domain"/>
    <property type="match status" value="1"/>
</dbReference>
<dbReference type="GO" id="GO:0003700">
    <property type="term" value="F:DNA-binding transcription factor activity"/>
    <property type="evidence" value="ECO:0007669"/>
    <property type="project" value="InterPro"/>
</dbReference>
<dbReference type="OrthoDB" id="5358347at2"/>
<dbReference type="SUPFAM" id="SSF46785">
    <property type="entry name" value="Winged helix' DNA-binding domain"/>
    <property type="match status" value="1"/>
</dbReference>
<keyword evidence="3" id="KW-0804">Transcription</keyword>
<keyword evidence="1" id="KW-0805">Transcription regulation</keyword>
<dbReference type="KEGG" id="aaco:K1I37_14465"/>
<dbReference type="PROSITE" id="PS50995">
    <property type="entry name" value="HTH_MARR_2"/>
    <property type="match status" value="1"/>
</dbReference>
<dbReference type="PANTHER" id="PTHR35790">
    <property type="entry name" value="HTH-TYPE TRANSCRIPTIONAL REGULATOR PCHR"/>
    <property type="match status" value="1"/>
</dbReference>
<evidence type="ECO:0000313" key="5">
    <source>
        <dbReference type="Proteomes" id="UP000829401"/>
    </source>
</evidence>
<dbReference type="Proteomes" id="UP000829401">
    <property type="component" value="Chromosome"/>
</dbReference>
<dbReference type="eggNOG" id="COG1846">
    <property type="taxonomic scope" value="Bacteria"/>
</dbReference>
<evidence type="ECO:0000256" key="2">
    <source>
        <dbReference type="ARBA" id="ARBA00023125"/>
    </source>
</evidence>
<dbReference type="InterPro" id="IPR052067">
    <property type="entry name" value="Metal_resp_HTH_trans_reg"/>
</dbReference>
<dbReference type="PANTHER" id="PTHR35790:SF4">
    <property type="entry name" value="HTH-TYPE TRANSCRIPTIONAL REGULATOR PCHR"/>
    <property type="match status" value="1"/>
</dbReference>
<evidence type="ECO:0000256" key="3">
    <source>
        <dbReference type="ARBA" id="ARBA00023163"/>
    </source>
</evidence>
<dbReference type="RefSeq" id="WP_021295550.1">
    <property type="nucleotide sequence ID" value="NZ_AURB01000083.1"/>
</dbReference>
<name>T0BYP8_ALIAG</name>
<dbReference type="InterPro" id="IPR036390">
    <property type="entry name" value="WH_DNA-bd_sf"/>
</dbReference>
<gene>
    <name evidence="4" type="ORF">K1I37_14465</name>
</gene>
<sequence>MFSSEENNMSNETTIRASLHSEIHKLIVRVHHSFEMHDQQELKQLAERASNSENAHIWESMTIVAIHVLDAIGKLGPVNGATVASYLGITRGAVTKIARRFLRQGLIEKNFLPDNKKEVHFTLTALGMEFFKAHHELHDKLQNQWSMYLDKYDAAELQTIVRFLSELAEFGMSPGD</sequence>
<dbReference type="SMART" id="SM00347">
    <property type="entry name" value="HTH_MARR"/>
    <property type="match status" value="1"/>
</dbReference>
<reference evidence="5" key="1">
    <citation type="journal article" date="2022" name="G3 (Bethesda)">
        <title>Unveiling the complete genome sequence of Alicyclobacillus acidoterrestris DSM 3922T, a taint-producing strain.</title>
        <authorList>
            <person name="Leonardo I.C."/>
            <person name="Barreto Crespo M.T."/>
            <person name="Gaspar F.B."/>
        </authorList>
    </citation>
    <scope>NUCLEOTIDE SEQUENCE [LARGE SCALE GENOMIC DNA]</scope>
    <source>
        <strain evidence="5">DSM 3922</strain>
    </source>
</reference>
<accession>T0BYP8</accession>
<dbReference type="STRING" id="1356854.N007_21200"/>
<organism evidence="4 5">
    <name type="scientific">Alicyclobacillus acidoterrestris (strain ATCC 49025 / DSM 3922 / CIP 106132 / NCIMB 13137 / GD3B)</name>
    <dbReference type="NCBI Taxonomy" id="1356854"/>
    <lineage>
        <taxon>Bacteria</taxon>
        <taxon>Bacillati</taxon>
        <taxon>Bacillota</taxon>
        <taxon>Bacilli</taxon>
        <taxon>Bacillales</taxon>
        <taxon>Alicyclobacillaceae</taxon>
        <taxon>Alicyclobacillus</taxon>
    </lineage>
</organism>
<keyword evidence="2" id="KW-0238">DNA-binding</keyword>
<proteinExistence type="predicted"/>
<dbReference type="AlphaFoldDB" id="T0BYP8"/>
<dbReference type="InterPro" id="IPR036388">
    <property type="entry name" value="WH-like_DNA-bd_sf"/>
</dbReference>
<dbReference type="EMBL" id="CP080467">
    <property type="protein sequence ID" value="UNO47880.1"/>
    <property type="molecule type" value="Genomic_DNA"/>
</dbReference>
<protein>
    <submittedName>
        <fullName evidence="4">MarR family transcriptional regulator</fullName>
    </submittedName>
</protein>
<evidence type="ECO:0000313" key="4">
    <source>
        <dbReference type="EMBL" id="UNO47880.1"/>
    </source>
</evidence>
<dbReference type="InterPro" id="IPR000835">
    <property type="entry name" value="HTH_MarR-typ"/>
</dbReference>
<evidence type="ECO:0000256" key="1">
    <source>
        <dbReference type="ARBA" id="ARBA00023015"/>
    </source>
</evidence>
<dbReference type="Pfam" id="PF01047">
    <property type="entry name" value="MarR"/>
    <property type="match status" value="1"/>
</dbReference>
<dbReference type="GO" id="GO:0003677">
    <property type="term" value="F:DNA binding"/>
    <property type="evidence" value="ECO:0007669"/>
    <property type="project" value="UniProtKB-KW"/>
</dbReference>